<reference evidence="2 3" key="1">
    <citation type="submission" date="2011-04" db="EMBL/GenBank/DDBJ databases">
        <title>The Genome Sequence of Dysgonomonas gadei ATCC BAA-286.</title>
        <authorList>
            <consortium name="The Broad Institute Genome Sequencing Platform"/>
            <person name="Earl A."/>
            <person name="Ward D."/>
            <person name="Feldgarden M."/>
            <person name="Gevers D."/>
            <person name="Pudlo N."/>
            <person name="Martens E."/>
            <person name="Allen-Vercoe E."/>
            <person name="Young S.K."/>
            <person name="Zeng Q."/>
            <person name="Gargeya S."/>
            <person name="Fitzgerald M."/>
            <person name="Haas B."/>
            <person name="Abouelleil A."/>
            <person name="Alvarado L."/>
            <person name="Arachchi H.M."/>
            <person name="Berlin A."/>
            <person name="Brown A."/>
            <person name="Chapman S.B."/>
            <person name="Chen Z."/>
            <person name="Dunbar C."/>
            <person name="Freedman E."/>
            <person name="Gearin G."/>
            <person name="Gellesch M."/>
            <person name="Goldberg J."/>
            <person name="Griggs A."/>
            <person name="Gujja S."/>
            <person name="Heiman D."/>
            <person name="Howarth C."/>
            <person name="Larson L."/>
            <person name="Lui A."/>
            <person name="MacDonald P.J.P."/>
            <person name="Mehta T."/>
            <person name="Montmayeur A."/>
            <person name="Murphy C."/>
            <person name="Neiman D."/>
            <person name="Pearson M."/>
            <person name="Priest M."/>
            <person name="Roberts A."/>
            <person name="Saif S."/>
            <person name="Shea T."/>
            <person name="Shenoy N."/>
            <person name="Sisk P."/>
            <person name="Stolte C."/>
            <person name="Sykes S."/>
            <person name="Yandava C."/>
            <person name="Wortman J."/>
            <person name="Nusbaum C."/>
            <person name="Birren B."/>
        </authorList>
    </citation>
    <scope>NUCLEOTIDE SEQUENCE [LARGE SCALE GENOMIC DNA]</scope>
    <source>
        <strain evidence="2 3">ATCC BAA-286</strain>
    </source>
</reference>
<dbReference type="Pfam" id="PF13201">
    <property type="entry name" value="PCMD"/>
    <property type="match status" value="1"/>
</dbReference>
<evidence type="ECO:0000313" key="2">
    <source>
        <dbReference type="EMBL" id="EGK03148.1"/>
    </source>
</evidence>
<proteinExistence type="predicted"/>
<dbReference type="AlphaFoldDB" id="F5IUF1"/>
<sequence>MRSKSFLTLNIIIALTLNSCIQDEPLNREADITDVKVEGNTFISSIISDANDQVQIFVTSDADLTNLAPVIEVSPGATISPASGVAMDFSEGKEYTVTSEDGNYSKRYTINVSSNIDLKYDFEDWGEAGVSSRKYPILLSNHNAWSTGNSGVAIVLNANPYPTEKTTDSYSGTYGAKLQTIKGLYVSITNMNIPIFAGSLFLGEFSPKLEDPLLSLKLGRMYSQANGKPVTFTGYYKYTPGPEFTDKDGYPVAGKVDECSIYAVIFKVSKNASGQNEYLDGRTVSTSDKIIARADWSRETSHITDEEVDKGFYKFTIPFIYKENEKGEKIDFDFENNNYKLTIVLSSSQDGNLYEGAIGSTLIVDELEILTESF</sequence>
<organism evidence="2 3">
    <name type="scientific">Dysgonomonas gadei ATCC BAA-286</name>
    <dbReference type="NCBI Taxonomy" id="742766"/>
    <lineage>
        <taxon>Bacteria</taxon>
        <taxon>Pseudomonadati</taxon>
        <taxon>Bacteroidota</taxon>
        <taxon>Bacteroidia</taxon>
        <taxon>Bacteroidales</taxon>
        <taxon>Dysgonomonadaceae</taxon>
        <taxon>Dysgonomonas</taxon>
    </lineage>
</organism>
<dbReference type="OrthoDB" id="713122at2"/>
<accession>F5IUF1</accession>
<gene>
    <name evidence="2" type="ORF">HMPREF9455_00718</name>
</gene>
<dbReference type="InterPro" id="IPR038653">
    <property type="entry name" value="Put_CMD_sf"/>
</dbReference>
<comment type="caution">
    <text evidence="2">The sequence shown here is derived from an EMBL/GenBank/DDBJ whole genome shotgun (WGS) entry which is preliminary data.</text>
</comment>
<dbReference type="InterPro" id="IPR025112">
    <property type="entry name" value="PCMD"/>
</dbReference>
<dbReference type="HOGENOM" id="CLU_058034_0_0_10"/>
<dbReference type="Proteomes" id="UP000004913">
    <property type="component" value="Unassembled WGS sequence"/>
</dbReference>
<evidence type="ECO:0000259" key="1">
    <source>
        <dbReference type="Pfam" id="PF13201"/>
    </source>
</evidence>
<dbReference type="RefSeq" id="WP_006798233.1">
    <property type="nucleotide sequence ID" value="NZ_GL891979.1"/>
</dbReference>
<dbReference type="Gene3D" id="2.60.40.2340">
    <property type="match status" value="1"/>
</dbReference>
<dbReference type="eggNOG" id="COG4932">
    <property type="taxonomic scope" value="Bacteria"/>
</dbReference>
<keyword evidence="3" id="KW-1185">Reference proteome</keyword>
<protein>
    <recommendedName>
        <fullName evidence="1">Putative carbohydrate metabolism domain-containing protein</fullName>
    </recommendedName>
</protein>
<feature type="domain" description="Putative carbohydrate metabolism" evidence="1">
    <location>
        <begin position="121"/>
        <end position="369"/>
    </location>
</feature>
<dbReference type="EMBL" id="ADLV01000013">
    <property type="protein sequence ID" value="EGK03148.1"/>
    <property type="molecule type" value="Genomic_DNA"/>
</dbReference>
<dbReference type="STRING" id="742766.HMPREF9455_00718"/>
<name>F5IUF1_9BACT</name>
<evidence type="ECO:0000313" key="3">
    <source>
        <dbReference type="Proteomes" id="UP000004913"/>
    </source>
</evidence>
<dbReference type="Gene3D" id="2.60.120.890">
    <property type="entry name" value="BT2081, beta-jelly-roll domain"/>
    <property type="match status" value="1"/>
</dbReference>